<comment type="caution">
    <text evidence="1">The sequence shown here is derived from an EMBL/GenBank/DDBJ whole genome shotgun (WGS) entry which is preliminary data.</text>
</comment>
<accession>A0AAV4QJT0</accession>
<name>A0AAV4QJT0_CAEEX</name>
<dbReference type="AlphaFoldDB" id="A0AAV4QJT0"/>
<dbReference type="EMBL" id="BPLR01006233">
    <property type="protein sequence ID" value="GIY08336.1"/>
    <property type="molecule type" value="Genomic_DNA"/>
</dbReference>
<keyword evidence="2" id="KW-1185">Reference proteome</keyword>
<dbReference type="Proteomes" id="UP001054945">
    <property type="component" value="Unassembled WGS sequence"/>
</dbReference>
<evidence type="ECO:0000313" key="2">
    <source>
        <dbReference type="Proteomes" id="UP001054945"/>
    </source>
</evidence>
<gene>
    <name evidence="1" type="ORF">CEXT_596551</name>
</gene>
<sequence>MINDPLRCDHEIIFRFSKTKHRSKRWWNAIPSAKKHEGIETELLSCQKKWKALLEGTCKSENMDESCPFSSTQLLFCALVCTADLSMTDFFHLTFFFICSLLHERQHFHGFCWRIKPQCSQINLRR</sequence>
<evidence type="ECO:0000313" key="1">
    <source>
        <dbReference type="EMBL" id="GIY08336.1"/>
    </source>
</evidence>
<proteinExistence type="predicted"/>
<reference evidence="1 2" key="1">
    <citation type="submission" date="2021-06" db="EMBL/GenBank/DDBJ databases">
        <title>Caerostris extrusa draft genome.</title>
        <authorList>
            <person name="Kono N."/>
            <person name="Arakawa K."/>
        </authorList>
    </citation>
    <scope>NUCLEOTIDE SEQUENCE [LARGE SCALE GENOMIC DNA]</scope>
</reference>
<organism evidence="1 2">
    <name type="scientific">Caerostris extrusa</name>
    <name type="common">Bark spider</name>
    <name type="synonym">Caerostris bankana</name>
    <dbReference type="NCBI Taxonomy" id="172846"/>
    <lineage>
        <taxon>Eukaryota</taxon>
        <taxon>Metazoa</taxon>
        <taxon>Ecdysozoa</taxon>
        <taxon>Arthropoda</taxon>
        <taxon>Chelicerata</taxon>
        <taxon>Arachnida</taxon>
        <taxon>Araneae</taxon>
        <taxon>Araneomorphae</taxon>
        <taxon>Entelegynae</taxon>
        <taxon>Araneoidea</taxon>
        <taxon>Araneidae</taxon>
        <taxon>Caerostris</taxon>
    </lineage>
</organism>
<protein>
    <submittedName>
        <fullName evidence="1">Uncharacterized protein</fullName>
    </submittedName>
</protein>